<dbReference type="Proteomes" id="UP000789901">
    <property type="component" value="Unassembled WGS sequence"/>
</dbReference>
<proteinExistence type="predicted"/>
<evidence type="ECO:0000313" key="2">
    <source>
        <dbReference type="Proteomes" id="UP000789901"/>
    </source>
</evidence>
<dbReference type="EMBL" id="CAJVQB010024630">
    <property type="protein sequence ID" value="CAG8804571.1"/>
    <property type="molecule type" value="Genomic_DNA"/>
</dbReference>
<keyword evidence="2" id="KW-1185">Reference proteome</keyword>
<sequence length="99" mass="11618">MVIVNTKVIPMQQVVRLERKRAEVKAIEAGKKEINLKLEPDYFIDKRVENKILLEQVRSLQSRKEDKRVVIEEPSLELIVRIVEGQEKRQELKIALAEN</sequence>
<accession>A0ABN7VXM7</accession>
<gene>
    <name evidence="1" type="ORF">GMARGA_LOCUS23895</name>
</gene>
<organism evidence="1 2">
    <name type="scientific">Gigaspora margarita</name>
    <dbReference type="NCBI Taxonomy" id="4874"/>
    <lineage>
        <taxon>Eukaryota</taxon>
        <taxon>Fungi</taxon>
        <taxon>Fungi incertae sedis</taxon>
        <taxon>Mucoromycota</taxon>
        <taxon>Glomeromycotina</taxon>
        <taxon>Glomeromycetes</taxon>
        <taxon>Diversisporales</taxon>
        <taxon>Gigasporaceae</taxon>
        <taxon>Gigaspora</taxon>
    </lineage>
</organism>
<reference evidence="1 2" key="1">
    <citation type="submission" date="2021-06" db="EMBL/GenBank/DDBJ databases">
        <authorList>
            <person name="Kallberg Y."/>
            <person name="Tangrot J."/>
            <person name="Rosling A."/>
        </authorList>
    </citation>
    <scope>NUCLEOTIDE SEQUENCE [LARGE SCALE GENOMIC DNA]</scope>
    <source>
        <strain evidence="1 2">120-4 pot B 10/14</strain>
    </source>
</reference>
<evidence type="ECO:0000313" key="1">
    <source>
        <dbReference type="EMBL" id="CAG8804571.1"/>
    </source>
</evidence>
<protein>
    <submittedName>
        <fullName evidence="1">34678_t:CDS:1</fullName>
    </submittedName>
</protein>
<name>A0ABN7VXM7_GIGMA</name>
<comment type="caution">
    <text evidence="1">The sequence shown here is derived from an EMBL/GenBank/DDBJ whole genome shotgun (WGS) entry which is preliminary data.</text>
</comment>